<dbReference type="OrthoDB" id="9804511at2"/>
<dbReference type="STRING" id="760192.Halhy_2626"/>
<evidence type="ECO:0000256" key="1">
    <source>
        <dbReference type="SAM" id="SignalP"/>
    </source>
</evidence>
<evidence type="ECO:0000313" key="3">
    <source>
        <dbReference type="EMBL" id="AEE50495.1"/>
    </source>
</evidence>
<dbReference type="RefSeq" id="WP_013765043.1">
    <property type="nucleotide sequence ID" value="NC_015510.1"/>
</dbReference>
<keyword evidence="4" id="KW-1185">Reference proteome</keyword>
<feature type="domain" description="Secretion system C-terminal sorting" evidence="2">
    <location>
        <begin position="474"/>
        <end position="546"/>
    </location>
</feature>
<keyword evidence="1" id="KW-0732">Signal</keyword>
<proteinExistence type="predicted"/>
<feature type="chain" id="PRO_5003312337" description="Secretion system C-terminal sorting domain-containing protein" evidence="1">
    <location>
        <begin position="23"/>
        <end position="547"/>
    </location>
</feature>
<dbReference type="EMBL" id="CP002691">
    <property type="protein sequence ID" value="AEE50495.1"/>
    <property type="molecule type" value="Genomic_DNA"/>
</dbReference>
<reference evidence="3 4" key="1">
    <citation type="journal article" date="2011" name="Stand. Genomic Sci.">
        <title>Complete genome sequence of Haliscomenobacter hydrossis type strain (O).</title>
        <authorList>
            <consortium name="US DOE Joint Genome Institute (JGI-PGF)"/>
            <person name="Daligault H."/>
            <person name="Lapidus A."/>
            <person name="Zeytun A."/>
            <person name="Nolan M."/>
            <person name="Lucas S."/>
            <person name="Del Rio T.G."/>
            <person name="Tice H."/>
            <person name="Cheng J.F."/>
            <person name="Tapia R."/>
            <person name="Han C."/>
            <person name="Goodwin L."/>
            <person name="Pitluck S."/>
            <person name="Liolios K."/>
            <person name="Pagani I."/>
            <person name="Ivanova N."/>
            <person name="Huntemann M."/>
            <person name="Mavromatis K."/>
            <person name="Mikhailova N."/>
            <person name="Pati A."/>
            <person name="Chen A."/>
            <person name="Palaniappan K."/>
            <person name="Land M."/>
            <person name="Hauser L."/>
            <person name="Brambilla E.M."/>
            <person name="Rohde M."/>
            <person name="Verbarg S."/>
            <person name="Goker M."/>
            <person name="Bristow J."/>
            <person name="Eisen J.A."/>
            <person name="Markowitz V."/>
            <person name="Hugenholtz P."/>
            <person name="Kyrpides N.C."/>
            <person name="Klenk H.P."/>
            <person name="Woyke T."/>
        </authorList>
    </citation>
    <scope>NUCLEOTIDE SEQUENCE [LARGE SCALE GENOMIC DNA]</scope>
    <source>
        <strain evidence="4">ATCC 27775 / DSM 1100 / LMG 10767 / O</strain>
    </source>
</reference>
<reference key="2">
    <citation type="submission" date="2011-04" db="EMBL/GenBank/DDBJ databases">
        <title>Complete sequence of chromosome of Haliscomenobacter hydrossis DSM 1100.</title>
        <authorList>
            <consortium name="US DOE Joint Genome Institute (JGI-PGF)"/>
            <person name="Lucas S."/>
            <person name="Han J."/>
            <person name="Lapidus A."/>
            <person name="Bruce D."/>
            <person name="Goodwin L."/>
            <person name="Pitluck S."/>
            <person name="Peters L."/>
            <person name="Kyrpides N."/>
            <person name="Mavromatis K."/>
            <person name="Ivanova N."/>
            <person name="Ovchinnikova G."/>
            <person name="Pagani I."/>
            <person name="Daligault H."/>
            <person name="Detter J.C."/>
            <person name="Han C."/>
            <person name="Land M."/>
            <person name="Hauser L."/>
            <person name="Markowitz V."/>
            <person name="Cheng J.-F."/>
            <person name="Hugenholtz P."/>
            <person name="Woyke T."/>
            <person name="Wu D."/>
            <person name="Verbarg S."/>
            <person name="Frueling A."/>
            <person name="Brambilla E."/>
            <person name="Klenk H.-P."/>
            <person name="Eisen J.A."/>
        </authorList>
    </citation>
    <scope>NUCLEOTIDE SEQUENCE</scope>
    <source>
        <strain>DSM 1100</strain>
    </source>
</reference>
<protein>
    <recommendedName>
        <fullName evidence="2">Secretion system C-terminal sorting domain-containing protein</fullName>
    </recommendedName>
</protein>
<sequence>MKQLLHYSWILIVLLTSVSLQAQSPAKSLKIRRAIMVTDTIVDEQAKIAVSTDDAEQENDEIDALYDDDLDAGWEGAPEDRNILTTGLRFRNLAIPKAARIDSAFIIVYSHEGKSKDDVARLSITADASDNAPTFTEDSLITARTRTAAKVLWEVKEEWGLWTPHRTPDLKALIQEVINRQGWNAGNAMAFIVQGEDQGPSEVENAREWESFENIADPGDGGDGQNHPERRPELLVYYSISGAKVETAIMITDTIVDEEAKLAVSSDDAEQQNDEIDALFDDDLDAGWEGAPEDRNILTTGMRFRNILIPQGARIDSAYIVVYSHEGKTAEDVARITITGDANDNAPTFTEDSLITARTRTTAKLTWEVKEAWGLWTPHQTPSLKAIVQELVNRPGWEAGNALAFIFQGEDQGPSEVENAREWESYENIADPGDGGDGQNHPERVPRLVVYYSSADMSTSTRTAFDASVKALKVFPNPSKAGEITLEFDAAAASTIRLYSANGQLIKTQRNDYGKQVRFQTGNLSTGVYYIQANQGQDSYVQKLVIE</sequence>
<dbReference type="Proteomes" id="UP000008461">
    <property type="component" value="Chromosome"/>
</dbReference>
<dbReference type="AlphaFoldDB" id="F4KZQ9"/>
<dbReference type="eggNOG" id="COG2304">
    <property type="taxonomic scope" value="Bacteria"/>
</dbReference>
<accession>F4KZQ9</accession>
<dbReference type="KEGG" id="hhy:Halhy_2626"/>
<dbReference type="HOGENOM" id="CLU_497624_0_0_10"/>
<evidence type="ECO:0000259" key="2">
    <source>
        <dbReference type="Pfam" id="PF18962"/>
    </source>
</evidence>
<gene>
    <name evidence="3" type="ordered locus">Halhy_2626</name>
</gene>
<evidence type="ECO:0000313" key="4">
    <source>
        <dbReference type="Proteomes" id="UP000008461"/>
    </source>
</evidence>
<name>F4KZQ9_HALH1</name>
<dbReference type="NCBIfam" id="TIGR04183">
    <property type="entry name" value="Por_Secre_tail"/>
    <property type="match status" value="1"/>
</dbReference>
<feature type="signal peptide" evidence="1">
    <location>
        <begin position="1"/>
        <end position="22"/>
    </location>
</feature>
<organism evidence="3 4">
    <name type="scientific">Haliscomenobacter hydrossis (strain ATCC 27775 / DSM 1100 / LMG 10767 / O)</name>
    <dbReference type="NCBI Taxonomy" id="760192"/>
    <lineage>
        <taxon>Bacteria</taxon>
        <taxon>Pseudomonadati</taxon>
        <taxon>Bacteroidota</taxon>
        <taxon>Saprospiria</taxon>
        <taxon>Saprospirales</taxon>
        <taxon>Haliscomenobacteraceae</taxon>
        <taxon>Haliscomenobacter</taxon>
    </lineage>
</organism>
<dbReference type="Pfam" id="PF18962">
    <property type="entry name" value="Por_Secre_tail"/>
    <property type="match status" value="1"/>
</dbReference>
<dbReference type="InterPro" id="IPR026444">
    <property type="entry name" value="Secre_tail"/>
</dbReference>